<comment type="caution">
    <text evidence="1">The sequence shown here is derived from an EMBL/GenBank/DDBJ whole genome shotgun (WGS) entry which is preliminary data.</text>
</comment>
<sequence>MPDTAGFNARNIEEFRAHHGRLGGGFAGPPVYLADHDRCPGYQRKTHRVIPVVALILTGEGGPAPVDRTERTSS</sequence>
<gene>
    <name evidence="1" type="ORF">AQI95_19850</name>
</gene>
<evidence type="ECO:0000313" key="2">
    <source>
        <dbReference type="Proteomes" id="UP000053127"/>
    </source>
</evidence>
<dbReference type="Proteomes" id="UP000053127">
    <property type="component" value="Unassembled WGS sequence"/>
</dbReference>
<accession>A0A101P3W8</accession>
<dbReference type="STRING" id="67386.AQI95_19850"/>
<name>A0A101P3W8_9ACTN</name>
<dbReference type="OrthoDB" id="8225825at2"/>
<keyword evidence="2" id="KW-1185">Reference proteome</keyword>
<organism evidence="1 2">
    <name type="scientific">Streptomyces yokosukanensis</name>
    <dbReference type="NCBI Taxonomy" id="67386"/>
    <lineage>
        <taxon>Bacteria</taxon>
        <taxon>Bacillati</taxon>
        <taxon>Actinomycetota</taxon>
        <taxon>Actinomycetes</taxon>
        <taxon>Kitasatosporales</taxon>
        <taxon>Streptomycetaceae</taxon>
        <taxon>Streptomyces</taxon>
    </lineage>
</organism>
<protein>
    <submittedName>
        <fullName evidence="1">Uncharacterized protein</fullName>
    </submittedName>
</protein>
<dbReference type="AlphaFoldDB" id="A0A101P3W8"/>
<evidence type="ECO:0000313" key="1">
    <source>
        <dbReference type="EMBL" id="KUN04457.1"/>
    </source>
</evidence>
<dbReference type="EMBL" id="LMWN01000029">
    <property type="protein sequence ID" value="KUN04457.1"/>
    <property type="molecule type" value="Genomic_DNA"/>
</dbReference>
<proteinExistence type="predicted"/>
<dbReference type="RefSeq" id="WP_067124913.1">
    <property type="nucleotide sequence ID" value="NZ_KQ948212.1"/>
</dbReference>
<reference evidence="1 2" key="1">
    <citation type="submission" date="2015-10" db="EMBL/GenBank/DDBJ databases">
        <title>Draft genome sequence of Streptomyces yokosukanensis DSM 40224, type strain for the species Streptomyces yokosukanensis.</title>
        <authorList>
            <person name="Ruckert C."/>
            <person name="Winkler A."/>
            <person name="Kalinowski J."/>
            <person name="Kampfer P."/>
            <person name="Glaeser S."/>
        </authorList>
    </citation>
    <scope>NUCLEOTIDE SEQUENCE [LARGE SCALE GENOMIC DNA]</scope>
    <source>
        <strain evidence="1 2">DSM 40224</strain>
    </source>
</reference>